<dbReference type="InterPro" id="IPR035919">
    <property type="entry name" value="EAL_sf"/>
</dbReference>
<dbReference type="Gene3D" id="3.20.20.450">
    <property type="entry name" value="EAL domain"/>
    <property type="match status" value="1"/>
</dbReference>
<dbReference type="AlphaFoldDB" id="A0A432PE57"/>
<dbReference type="OrthoDB" id="9814202at2"/>
<dbReference type="PROSITE" id="PS50887">
    <property type="entry name" value="GGDEF"/>
    <property type="match status" value="1"/>
</dbReference>
<reference evidence="5" key="1">
    <citation type="submission" date="2018-11" db="EMBL/GenBank/DDBJ databases">
        <title>Rhizobium chutanense sp. nov., isolated from root nodules of Phaseolus vulgaris in China.</title>
        <authorList>
            <person name="Huo Y."/>
        </authorList>
    </citation>
    <scope>NUCLEOTIDE SEQUENCE [LARGE SCALE GENOMIC DNA]</scope>
    <source>
        <strain evidence="5">CCBAU 65647</strain>
    </source>
</reference>
<feature type="domain" description="EAL" evidence="2">
    <location>
        <begin position="452"/>
        <end position="700"/>
    </location>
</feature>
<dbReference type="EMBL" id="RJTH01000010">
    <property type="protein sequence ID" value="RUM22142.1"/>
    <property type="molecule type" value="Genomic_DNA"/>
</dbReference>
<proteinExistence type="predicted"/>
<organism evidence="4 5">
    <name type="scientific">Rhizobium vallis</name>
    <dbReference type="NCBI Taxonomy" id="634290"/>
    <lineage>
        <taxon>Bacteria</taxon>
        <taxon>Pseudomonadati</taxon>
        <taxon>Pseudomonadota</taxon>
        <taxon>Alphaproteobacteria</taxon>
        <taxon>Hyphomicrobiales</taxon>
        <taxon>Rhizobiaceae</taxon>
        <taxon>Rhizobium/Agrobacterium group</taxon>
        <taxon>Rhizobium</taxon>
    </lineage>
</organism>
<dbReference type="NCBIfam" id="TIGR00254">
    <property type="entry name" value="GGDEF"/>
    <property type="match status" value="1"/>
</dbReference>
<dbReference type="RefSeq" id="WP_126923877.1">
    <property type="nucleotide sequence ID" value="NZ_ML133695.1"/>
</dbReference>
<dbReference type="Proteomes" id="UP000278823">
    <property type="component" value="Unassembled WGS sequence"/>
</dbReference>
<dbReference type="InterPro" id="IPR052155">
    <property type="entry name" value="Biofilm_reg_signaling"/>
</dbReference>
<dbReference type="InterPro" id="IPR007892">
    <property type="entry name" value="CHASE4"/>
</dbReference>
<dbReference type="SMART" id="SM00052">
    <property type="entry name" value="EAL"/>
    <property type="match status" value="1"/>
</dbReference>
<dbReference type="PANTHER" id="PTHR44757:SF2">
    <property type="entry name" value="BIOFILM ARCHITECTURE MAINTENANCE PROTEIN MBAA"/>
    <property type="match status" value="1"/>
</dbReference>
<keyword evidence="1" id="KW-1133">Transmembrane helix</keyword>
<dbReference type="InterPro" id="IPR000160">
    <property type="entry name" value="GGDEF_dom"/>
</dbReference>
<dbReference type="PANTHER" id="PTHR44757">
    <property type="entry name" value="DIGUANYLATE CYCLASE DGCP"/>
    <property type="match status" value="1"/>
</dbReference>
<comment type="caution">
    <text evidence="4">The sequence shown here is derived from an EMBL/GenBank/DDBJ whole genome shotgun (WGS) entry which is preliminary data.</text>
</comment>
<keyword evidence="5" id="KW-1185">Reference proteome</keyword>
<dbReference type="CDD" id="cd01948">
    <property type="entry name" value="EAL"/>
    <property type="match status" value="1"/>
</dbReference>
<evidence type="ECO:0000313" key="5">
    <source>
        <dbReference type="Proteomes" id="UP000278823"/>
    </source>
</evidence>
<dbReference type="InterPro" id="IPR029787">
    <property type="entry name" value="Nucleotide_cyclase"/>
</dbReference>
<feature type="domain" description="GGDEF" evidence="3">
    <location>
        <begin position="314"/>
        <end position="443"/>
    </location>
</feature>
<dbReference type="InterPro" id="IPR043128">
    <property type="entry name" value="Rev_trsase/Diguanyl_cyclase"/>
</dbReference>
<dbReference type="SUPFAM" id="SSF141868">
    <property type="entry name" value="EAL domain-like"/>
    <property type="match status" value="1"/>
</dbReference>
<protein>
    <submittedName>
        <fullName evidence="4">EAL domain-containing protein</fullName>
    </submittedName>
</protein>
<name>A0A432PE57_9HYPH</name>
<dbReference type="Pfam" id="PF05228">
    <property type="entry name" value="CHASE4"/>
    <property type="match status" value="1"/>
</dbReference>
<evidence type="ECO:0000259" key="3">
    <source>
        <dbReference type="PROSITE" id="PS50887"/>
    </source>
</evidence>
<dbReference type="CDD" id="cd01949">
    <property type="entry name" value="GGDEF"/>
    <property type="match status" value="1"/>
</dbReference>
<dbReference type="Pfam" id="PF00990">
    <property type="entry name" value="GGDEF"/>
    <property type="match status" value="1"/>
</dbReference>
<keyword evidence="1" id="KW-0472">Membrane</keyword>
<evidence type="ECO:0000259" key="2">
    <source>
        <dbReference type="PROSITE" id="PS50883"/>
    </source>
</evidence>
<dbReference type="InterPro" id="IPR001633">
    <property type="entry name" value="EAL_dom"/>
</dbReference>
<sequence length="730" mass="78277">MSSTLAGRLCAHTSSIAAAIACFLAVAFLLTGLEAHVVMTMTRSANEIDDARANRAAQAALDALASRLEAAVKDNAVWDDAYAAVGSSAAPDWAYENWGKTSADDPLYDAAIVTGPGGNVVSAFAKGRKFEPREYFGKAFDRQVEVAASPQSAPLTNFFKTKTGVALAVSQAIQPFGAVEGLPKSSVLTFSEELTPEVIDKLSQEHGLDGLRLQSTPEPGLLSTAITDMNGGAIAYLVWPSKAPGNAVFDKVYPYIAASVGILMLFLMVALLAGMFETRRLRRLAEAARFVASHDVPSGLLNRHGFLDALEHVEVASLYVIDLDGFKAVNDAWGHTVGDELINIVANALKRCHPEILTTARLGGDEFALLRPGSAAGSEMEDAIFGLFADPFRIGDRTIEVRASIGVALRSDDITPSELLRRARMALCRAKENGKGQVVTYDPEFDRERQRVVELEGGLRKAISNGVIEPAFQPLVSAATGAIIGLEALARWRSAAGNISPEVFVPLAEKSGLIDALGAHMLRRSIEHARNWPGLALSVNVSPVQLCNPDFAAQVTAILQESGFDATCLTLEITEGVLMTNPDQARRSIDQLRRTGIKFALDDFGCGYASIGALRQFGFDRVKIDRSLVLGLGEKENGVDVLRATIALATALGIPVTAEGVENQQQMEILRDCGCDQIQGFLVGRPMLPYEISLRLLQQNAGAQFSTGRLTFEEGSTPASKYSPVGRRFN</sequence>
<feature type="transmembrane region" description="Helical" evidence="1">
    <location>
        <begin position="252"/>
        <end position="273"/>
    </location>
</feature>
<dbReference type="SMART" id="SM00267">
    <property type="entry name" value="GGDEF"/>
    <property type="match status" value="1"/>
</dbReference>
<accession>A0A432PE57</accession>
<dbReference type="SUPFAM" id="SSF55073">
    <property type="entry name" value="Nucleotide cyclase"/>
    <property type="match status" value="1"/>
</dbReference>
<evidence type="ECO:0000313" key="4">
    <source>
        <dbReference type="EMBL" id="RUM22142.1"/>
    </source>
</evidence>
<gene>
    <name evidence="4" type="ORF">EFQ99_24890</name>
</gene>
<dbReference type="Gene3D" id="3.30.70.270">
    <property type="match status" value="1"/>
</dbReference>
<evidence type="ECO:0000256" key="1">
    <source>
        <dbReference type="SAM" id="Phobius"/>
    </source>
</evidence>
<dbReference type="PROSITE" id="PS50883">
    <property type="entry name" value="EAL"/>
    <property type="match status" value="1"/>
</dbReference>
<keyword evidence="1" id="KW-0812">Transmembrane</keyword>
<dbReference type="Pfam" id="PF00563">
    <property type="entry name" value="EAL"/>
    <property type="match status" value="1"/>
</dbReference>